<gene>
    <name evidence="8" type="ORF">ACH5RR_033317</name>
</gene>
<dbReference type="Proteomes" id="UP001630127">
    <property type="component" value="Unassembled WGS sequence"/>
</dbReference>
<comment type="function">
    <text evidence="1">Responsible for the release of ribosomes from messenger RNA at the termination of chloroplastic protein biosynthesis.</text>
</comment>
<dbReference type="SUPFAM" id="SSF55194">
    <property type="entry name" value="Ribosome recycling factor, RRF"/>
    <property type="match status" value="1"/>
</dbReference>
<evidence type="ECO:0000256" key="5">
    <source>
        <dbReference type="ARBA" id="ARBA00032397"/>
    </source>
</evidence>
<feature type="region of interest" description="Disordered" evidence="6">
    <location>
        <begin position="69"/>
        <end position="97"/>
    </location>
</feature>
<dbReference type="InterPro" id="IPR002661">
    <property type="entry name" value="Ribosome_recyc_fac"/>
</dbReference>
<dbReference type="Gene3D" id="3.30.1360.40">
    <property type="match status" value="1"/>
</dbReference>
<evidence type="ECO:0000256" key="1">
    <source>
        <dbReference type="ARBA" id="ARBA00002952"/>
    </source>
</evidence>
<keyword evidence="4" id="KW-0648">Protein biosynthesis</keyword>
<protein>
    <recommendedName>
        <fullName evidence="3">Ribosome-recycling factor, chloroplastic</fullName>
    </recommendedName>
    <alternativeName>
        <fullName evidence="5">Ribosome-releasing factor, chloroplastic</fullName>
    </alternativeName>
</protein>
<evidence type="ECO:0000256" key="3">
    <source>
        <dbReference type="ARBA" id="ARBA00014063"/>
    </source>
</evidence>
<dbReference type="FunFam" id="3.30.1360.40:FF:000001">
    <property type="entry name" value="Ribosome-recycling factor"/>
    <property type="match status" value="1"/>
</dbReference>
<dbReference type="InterPro" id="IPR023584">
    <property type="entry name" value="Ribosome_recyc_fac_dom"/>
</dbReference>
<dbReference type="GO" id="GO:0006412">
    <property type="term" value="P:translation"/>
    <property type="evidence" value="ECO:0007669"/>
    <property type="project" value="UniProtKB-KW"/>
</dbReference>
<dbReference type="Gene3D" id="1.10.132.20">
    <property type="entry name" value="Ribosome-recycling factor"/>
    <property type="match status" value="1"/>
</dbReference>
<evidence type="ECO:0000256" key="6">
    <source>
        <dbReference type="SAM" id="MobiDB-lite"/>
    </source>
</evidence>
<dbReference type="PANTHER" id="PTHR20982">
    <property type="entry name" value="RIBOSOME RECYCLING FACTOR"/>
    <property type="match status" value="1"/>
</dbReference>
<evidence type="ECO:0000256" key="4">
    <source>
        <dbReference type="ARBA" id="ARBA00022917"/>
    </source>
</evidence>
<comment type="caution">
    <text evidence="8">The sequence shown here is derived from an EMBL/GenBank/DDBJ whole genome shotgun (WGS) entry which is preliminary data.</text>
</comment>
<evidence type="ECO:0000259" key="7">
    <source>
        <dbReference type="Pfam" id="PF01765"/>
    </source>
</evidence>
<feature type="region of interest" description="Disordered" evidence="6">
    <location>
        <begin position="242"/>
        <end position="273"/>
    </location>
</feature>
<feature type="domain" description="Ribosome recycling factor" evidence="7">
    <location>
        <begin position="124"/>
        <end position="266"/>
    </location>
</feature>
<dbReference type="EMBL" id="JBJUIK010000013">
    <property type="protein sequence ID" value="KAL3507935.1"/>
    <property type="molecule type" value="Genomic_DNA"/>
</dbReference>
<dbReference type="AlphaFoldDB" id="A0ABD2YKN0"/>
<evidence type="ECO:0000313" key="8">
    <source>
        <dbReference type="EMBL" id="KAL3507935.1"/>
    </source>
</evidence>
<evidence type="ECO:0000313" key="9">
    <source>
        <dbReference type="Proteomes" id="UP001630127"/>
    </source>
</evidence>
<name>A0ABD2YKN0_9GENT</name>
<accession>A0ABD2YKN0</accession>
<dbReference type="InterPro" id="IPR036191">
    <property type="entry name" value="RRF_sf"/>
</dbReference>
<feature type="compositionally biased region" description="Acidic residues" evidence="6">
    <location>
        <begin position="76"/>
        <end position="89"/>
    </location>
</feature>
<proteinExistence type="inferred from homology"/>
<organism evidence="8 9">
    <name type="scientific">Cinchona calisaya</name>
    <dbReference type="NCBI Taxonomy" id="153742"/>
    <lineage>
        <taxon>Eukaryota</taxon>
        <taxon>Viridiplantae</taxon>
        <taxon>Streptophyta</taxon>
        <taxon>Embryophyta</taxon>
        <taxon>Tracheophyta</taxon>
        <taxon>Spermatophyta</taxon>
        <taxon>Magnoliopsida</taxon>
        <taxon>eudicotyledons</taxon>
        <taxon>Gunneridae</taxon>
        <taxon>Pentapetalae</taxon>
        <taxon>asterids</taxon>
        <taxon>lamiids</taxon>
        <taxon>Gentianales</taxon>
        <taxon>Rubiaceae</taxon>
        <taxon>Cinchonoideae</taxon>
        <taxon>Cinchoneae</taxon>
        <taxon>Cinchona</taxon>
    </lineage>
</organism>
<dbReference type="Pfam" id="PF01765">
    <property type="entry name" value="RRF"/>
    <property type="match status" value="1"/>
</dbReference>
<comment type="similarity">
    <text evidence="2">Belongs to the RRF family.</text>
</comment>
<evidence type="ECO:0000256" key="2">
    <source>
        <dbReference type="ARBA" id="ARBA00005912"/>
    </source>
</evidence>
<keyword evidence="9" id="KW-1185">Reference proteome</keyword>
<dbReference type="PANTHER" id="PTHR20982:SF3">
    <property type="entry name" value="MITOCHONDRIAL RIBOSOME RECYCLING FACTOR PSEUDO 1"/>
    <property type="match status" value="1"/>
</dbReference>
<feature type="compositionally biased region" description="Basic and acidic residues" evidence="6">
    <location>
        <begin position="242"/>
        <end position="260"/>
    </location>
</feature>
<reference evidence="8 9" key="1">
    <citation type="submission" date="2024-11" db="EMBL/GenBank/DDBJ databases">
        <title>A near-complete genome assembly of Cinchona calisaya.</title>
        <authorList>
            <person name="Lian D.C."/>
            <person name="Zhao X.W."/>
            <person name="Wei L."/>
        </authorList>
    </citation>
    <scope>NUCLEOTIDE SEQUENCE [LARGE SCALE GENOMIC DNA]</scope>
    <source>
        <tissue evidence="8">Nenye</tissue>
    </source>
</reference>
<sequence length="384" mass="42539">MSSVTVRRALRSYRTLSLLLRTSTQSRRHLSHLPTSSTYLRLSAPPCSVSPSSSALNFLLESRRGYAKGRRQAKFDDDDDDDEEEEEEMEVGKDTGNAAQIANIGPTIKAATVSQMEAAVDALSRELLKLRTGRASAGMLDHIIVETGGVKMPLNRMAVVSVIDSKTLSITPYDPNTLKELEKAIVSSPLGLNPKADNQRLIASIPPLTKEHMQAVCKVVAKSSEDVKQSIRRAHQKALDSIKKFLPKKEKKDKAASDSKKKGKDKAGASFSEDDAKRLEKEVSCDHKLMKLIHMQKSLMQRKPVELLSNGRKASYSTCSQLTPPVPYDLARTFNTCSRPHAPLGFRLFKPVENQVNGSITRAMHPLMPKIKAAMHLCLIMRRI</sequence>